<feature type="compositionally biased region" description="Low complexity" evidence="5">
    <location>
        <begin position="9"/>
        <end position="27"/>
    </location>
</feature>
<evidence type="ECO:0000259" key="6">
    <source>
        <dbReference type="SMART" id="SM00382"/>
    </source>
</evidence>
<dbReference type="InterPro" id="IPR003593">
    <property type="entry name" value="AAA+_ATPase"/>
</dbReference>
<dbReference type="GeneID" id="103485485"/>
<comment type="similarity">
    <text evidence="1 4">Belongs to the AAA ATPase family.</text>
</comment>
<dbReference type="Gene3D" id="3.40.50.300">
    <property type="entry name" value="P-loop containing nucleotide triphosphate hydrolases"/>
    <property type="match status" value="1"/>
</dbReference>
<feature type="domain" description="AAA+ ATPase" evidence="6">
    <location>
        <begin position="409"/>
        <end position="545"/>
    </location>
</feature>
<keyword evidence="7" id="KW-1185">Reference proteome</keyword>
<name>A0ABM3KL66_CUCME</name>
<sequence>MAGKEEFLSKQTSMLSSLRSSSPSKQQIGDSQPEEDICWRKQVDQNLKRLQSLLFGADCALEKADYSAAQLLGLRLLGFLDSHTHTDVDQAFIHPIRREAVEKIHVARRSLMPESDRQVFEQAKTAPGCVFSMSKDVDFSKITQSKYFQALQHSNGRIINELDQLARVDKLSTKALEITAEAKDPSLYDHKKTQGVSFTKPEEEGRAHRNMFSSPTRHVRMEITSPKVDNTNSPSGTEDANADFSGNAFVTARTKLEMDAKQKRGLAGSPNTSVSPQCNDNVSYKGYGMRSYGSSRRGVRGNFVPPVRSTGGTAGNMVNSRIGGKGEDTLDDSTKRCLDMLCGPDDELPEKLRNLEPRLIEHVSNEIMDRDPNVRWDDIAGLEHAKKCVTEMVIWPLLRPDIFKGCRSPGRGLLLFGPPGTGKTMIGKAIAGEAKATFFYISASSLTSKWIGEGEKLVRALFGVASCRQPAVIFVDEIDSLLSQRKSEGEHESSRRLKTQFLIEMEGFDNGSEQILLIGATNRPQELDEAARRRLTKRLYIPLPSSEARAWIVRNLLEKDGLFKLSKDEIDTICTLTEGYSGSDMKNLVKDASMGPLREALQQGTDITLLKKEDMRPVNLKDFESAMQEVRPSVSLSELGTYNEWNKQFGSLSL</sequence>
<dbReference type="Pfam" id="PF24347">
    <property type="entry name" value="FIGL1_N"/>
    <property type="match status" value="1"/>
</dbReference>
<organism evidence="7 8">
    <name type="scientific">Cucumis melo</name>
    <name type="common">Muskmelon</name>
    <dbReference type="NCBI Taxonomy" id="3656"/>
    <lineage>
        <taxon>Eukaryota</taxon>
        <taxon>Viridiplantae</taxon>
        <taxon>Streptophyta</taxon>
        <taxon>Embryophyta</taxon>
        <taxon>Tracheophyta</taxon>
        <taxon>Spermatophyta</taxon>
        <taxon>Magnoliopsida</taxon>
        <taxon>eudicotyledons</taxon>
        <taxon>Gunneridae</taxon>
        <taxon>Pentapetalae</taxon>
        <taxon>rosids</taxon>
        <taxon>fabids</taxon>
        <taxon>Cucurbitales</taxon>
        <taxon>Cucurbitaceae</taxon>
        <taxon>Benincaseae</taxon>
        <taxon>Cucumis</taxon>
    </lineage>
</organism>
<dbReference type="InterPro" id="IPR041569">
    <property type="entry name" value="AAA_lid_3"/>
</dbReference>
<evidence type="ECO:0000313" key="7">
    <source>
        <dbReference type="Proteomes" id="UP001652600"/>
    </source>
</evidence>
<dbReference type="InterPro" id="IPR050304">
    <property type="entry name" value="MT-severing_AAA_ATPase"/>
</dbReference>
<gene>
    <name evidence="8" type="primary">LOC103485485</name>
</gene>
<feature type="region of interest" description="Disordered" evidence="5">
    <location>
        <begin position="297"/>
        <end position="328"/>
    </location>
</feature>
<dbReference type="InterPro" id="IPR003960">
    <property type="entry name" value="ATPase_AAA_CS"/>
</dbReference>
<protein>
    <submittedName>
        <fullName evidence="8">ATPase family AAA domain-containing protein FIGL1 isoform X3</fullName>
    </submittedName>
</protein>
<keyword evidence="3 4" id="KW-0067">ATP-binding</keyword>
<evidence type="ECO:0000256" key="2">
    <source>
        <dbReference type="ARBA" id="ARBA00022741"/>
    </source>
</evidence>
<dbReference type="Pfam" id="PF00004">
    <property type="entry name" value="AAA"/>
    <property type="match status" value="1"/>
</dbReference>
<keyword evidence="2 4" id="KW-0547">Nucleotide-binding</keyword>
<dbReference type="InterPro" id="IPR027417">
    <property type="entry name" value="P-loop_NTPase"/>
</dbReference>
<dbReference type="SUPFAM" id="SSF52540">
    <property type="entry name" value="P-loop containing nucleoside triphosphate hydrolases"/>
    <property type="match status" value="1"/>
</dbReference>
<dbReference type="Proteomes" id="UP001652600">
    <property type="component" value="Chromosome 3"/>
</dbReference>
<proteinExistence type="inferred from homology"/>
<accession>A0ABM3KL66</accession>
<dbReference type="InterPro" id="IPR056224">
    <property type="entry name" value="FIGL1_N"/>
</dbReference>
<evidence type="ECO:0000256" key="1">
    <source>
        <dbReference type="ARBA" id="ARBA00006914"/>
    </source>
</evidence>
<dbReference type="Gene3D" id="1.10.8.60">
    <property type="match status" value="1"/>
</dbReference>
<evidence type="ECO:0000313" key="8">
    <source>
        <dbReference type="RefSeq" id="XP_050938528.1"/>
    </source>
</evidence>
<evidence type="ECO:0000256" key="3">
    <source>
        <dbReference type="ARBA" id="ARBA00022840"/>
    </source>
</evidence>
<reference evidence="8" key="1">
    <citation type="submission" date="2025-08" db="UniProtKB">
        <authorList>
            <consortium name="RefSeq"/>
        </authorList>
    </citation>
    <scope>IDENTIFICATION</scope>
    <source>
        <tissue evidence="8">Stem</tissue>
    </source>
</reference>
<feature type="region of interest" description="Disordered" evidence="5">
    <location>
        <begin position="1"/>
        <end position="34"/>
    </location>
</feature>
<dbReference type="PANTHER" id="PTHR23074">
    <property type="entry name" value="AAA DOMAIN-CONTAINING"/>
    <property type="match status" value="1"/>
</dbReference>
<dbReference type="RefSeq" id="XP_050938528.1">
    <property type="nucleotide sequence ID" value="XM_051082571.1"/>
</dbReference>
<dbReference type="PROSITE" id="PS00674">
    <property type="entry name" value="AAA"/>
    <property type="match status" value="1"/>
</dbReference>
<evidence type="ECO:0000256" key="5">
    <source>
        <dbReference type="SAM" id="MobiDB-lite"/>
    </source>
</evidence>
<dbReference type="Pfam" id="PF17862">
    <property type="entry name" value="AAA_lid_3"/>
    <property type="match status" value="1"/>
</dbReference>
<dbReference type="Pfam" id="PF09336">
    <property type="entry name" value="Vps4_C"/>
    <property type="match status" value="1"/>
</dbReference>
<dbReference type="InterPro" id="IPR015415">
    <property type="entry name" value="Spast_Vps4_C"/>
</dbReference>
<dbReference type="InterPro" id="IPR003959">
    <property type="entry name" value="ATPase_AAA_core"/>
</dbReference>
<dbReference type="SMART" id="SM00382">
    <property type="entry name" value="AAA"/>
    <property type="match status" value="1"/>
</dbReference>
<evidence type="ECO:0000256" key="4">
    <source>
        <dbReference type="RuleBase" id="RU003651"/>
    </source>
</evidence>
<dbReference type="PANTHER" id="PTHR23074:SF17">
    <property type="entry name" value="FIDGETIN-LIKE PROTEIN 1"/>
    <property type="match status" value="1"/>
</dbReference>